<reference evidence="1" key="1">
    <citation type="submission" date="2022-12" db="EMBL/GenBank/DDBJ databases">
        <title>Clostridium sp. nov., isolated from industrial wastewater.</title>
        <authorList>
            <person name="Jiayan W."/>
        </authorList>
    </citation>
    <scope>NUCLEOTIDE SEQUENCE</scope>
    <source>
        <strain evidence="1">ZC22-4</strain>
    </source>
</reference>
<dbReference type="EMBL" id="JAPQFJ010000005">
    <property type="protein sequence ID" value="MCY6958284.1"/>
    <property type="molecule type" value="Genomic_DNA"/>
</dbReference>
<organism evidence="1 2">
    <name type="scientific">Clostridium brassicae</name>
    <dbReference type="NCBI Taxonomy" id="2999072"/>
    <lineage>
        <taxon>Bacteria</taxon>
        <taxon>Bacillati</taxon>
        <taxon>Bacillota</taxon>
        <taxon>Clostridia</taxon>
        <taxon>Eubacteriales</taxon>
        <taxon>Clostridiaceae</taxon>
        <taxon>Clostridium</taxon>
    </lineage>
</organism>
<name>A0ABT4D7L2_9CLOT</name>
<evidence type="ECO:0000313" key="2">
    <source>
        <dbReference type="Proteomes" id="UP001144612"/>
    </source>
</evidence>
<dbReference type="Proteomes" id="UP001144612">
    <property type="component" value="Unassembled WGS sequence"/>
</dbReference>
<accession>A0ABT4D7L2</accession>
<protein>
    <recommendedName>
        <fullName evidence="3">HK97 gp10 family phage protein</fullName>
    </recommendedName>
</protein>
<sequence>MSDEWDELIEYLTEETNQLTRVITKEANELLKKNVQEEVYDNYSPNIYKRTKDLQKSIKSDKVEGFTYFDDSKLDYKSKVTGENVSMYVPKFLNYGHTDKTGIDNMYHSYPAREFMEKTKIELEEKYGEGCCEIVDNI</sequence>
<comment type="caution">
    <text evidence="1">The sequence shown here is derived from an EMBL/GenBank/DDBJ whole genome shotgun (WGS) entry which is preliminary data.</text>
</comment>
<evidence type="ECO:0008006" key="3">
    <source>
        <dbReference type="Google" id="ProtNLM"/>
    </source>
</evidence>
<keyword evidence="2" id="KW-1185">Reference proteome</keyword>
<dbReference type="RefSeq" id="WP_268060698.1">
    <property type="nucleotide sequence ID" value="NZ_JAPQFJ010000005.1"/>
</dbReference>
<proteinExistence type="predicted"/>
<evidence type="ECO:0000313" key="1">
    <source>
        <dbReference type="EMBL" id="MCY6958284.1"/>
    </source>
</evidence>
<gene>
    <name evidence="1" type="ORF">OW729_06670</name>
</gene>